<evidence type="ECO:0000313" key="5">
    <source>
        <dbReference type="EMBL" id="PRP96137.1"/>
    </source>
</evidence>
<sequence>MAPRTRNFRQLHEASELLLEKLGMLGPRQRAAFDERFRMSWIFHDFALEGTVLSVAEIKAAIDPEIISTPALIPGYNHISSLYEGIDYILQSRGKRLSLNLDWLKRLHQILLPADKKDQVQYRKDNPIHRMYFHELAQADKISYRMRKLTDWFRTEECKRAHPIELACEVHREVIRILPWPEISGRVARLAMNHILINESYWPAIIHHVDRHRYYDTLQRDQDELLELVVSSISEGMVASNRLYQGIVDSSRDF</sequence>
<dbReference type="InterPro" id="IPR040198">
    <property type="entry name" value="Fido_containing"/>
</dbReference>
<dbReference type="EMBL" id="PVNL01000135">
    <property type="protein sequence ID" value="PRP96137.1"/>
    <property type="molecule type" value="Genomic_DNA"/>
</dbReference>
<evidence type="ECO:0000313" key="7">
    <source>
        <dbReference type="Proteomes" id="UP000238823"/>
    </source>
</evidence>
<dbReference type="PANTHER" id="PTHR13504:SF38">
    <property type="entry name" value="FIDO DOMAIN-CONTAINING PROTEIN"/>
    <property type="match status" value="1"/>
</dbReference>
<evidence type="ECO:0000256" key="1">
    <source>
        <dbReference type="PIRSR" id="PIRSR640198-2"/>
    </source>
</evidence>
<dbReference type="InterPro" id="IPR036597">
    <property type="entry name" value="Fido-like_dom_sf"/>
</dbReference>
<reference evidence="4 6" key="1">
    <citation type="submission" date="2014-12" db="EMBL/GenBank/DDBJ databases">
        <title>Genome assembly of Enhygromyxa salina DSM 15201.</title>
        <authorList>
            <person name="Sharma G."/>
            <person name="Subramanian S."/>
        </authorList>
    </citation>
    <scope>NUCLEOTIDE SEQUENCE [LARGE SCALE GENOMIC DNA]</scope>
    <source>
        <strain evidence="4 6">DSM 15201</strain>
    </source>
</reference>
<gene>
    <name evidence="4" type="ORF">DB30_03771</name>
    <name evidence="5" type="ORF">ENSA7_69510</name>
</gene>
<dbReference type="InterPro" id="IPR003812">
    <property type="entry name" value="Fido"/>
</dbReference>
<feature type="domain" description="Fido" evidence="3">
    <location>
        <begin position="99"/>
        <end position="235"/>
    </location>
</feature>
<dbReference type="PANTHER" id="PTHR13504">
    <property type="entry name" value="FIDO DOMAIN-CONTAINING PROTEIN DDB_G0283145"/>
    <property type="match status" value="1"/>
</dbReference>
<dbReference type="Pfam" id="PF02661">
    <property type="entry name" value="Fic"/>
    <property type="match status" value="1"/>
</dbReference>
<proteinExistence type="predicted"/>
<organism evidence="4 6">
    <name type="scientific">Enhygromyxa salina</name>
    <dbReference type="NCBI Taxonomy" id="215803"/>
    <lineage>
        <taxon>Bacteria</taxon>
        <taxon>Pseudomonadati</taxon>
        <taxon>Myxococcota</taxon>
        <taxon>Polyangia</taxon>
        <taxon>Nannocystales</taxon>
        <taxon>Nannocystaceae</taxon>
        <taxon>Enhygromyxa</taxon>
    </lineage>
</organism>
<dbReference type="EMBL" id="JMCC02000029">
    <property type="protein sequence ID" value="KIG17174.1"/>
    <property type="molecule type" value="Genomic_DNA"/>
</dbReference>
<dbReference type="AlphaFoldDB" id="A0A0C1ZHV4"/>
<evidence type="ECO:0000313" key="6">
    <source>
        <dbReference type="Proteomes" id="UP000031599"/>
    </source>
</evidence>
<dbReference type="GO" id="GO:0005524">
    <property type="term" value="F:ATP binding"/>
    <property type="evidence" value="ECO:0007669"/>
    <property type="project" value="UniProtKB-KW"/>
</dbReference>
<evidence type="ECO:0000256" key="2">
    <source>
        <dbReference type="PIRSR" id="PIRSR640198-3"/>
    </source>
</evidence>
<feature type="site" description="Important for autoinhibition of adenylyltransferase activity" evidence="2">
    <location>
        <position position="49"/>
    </location>
</feature>
<evidence type="ECO:0000259" key="3">
    <source>
        <dbReference type="PROSITE" id="PS51459"/>
    </source>
</evidence>
<keyword evidence="1" id="KW-0067">ATP-binding</keyword>
<keyword evidence="1" id="KW-0547">Nucleotide-binding</keyword>
<dbReference type="Proteomes" id="UP000238823">
    <property type="component" value="Unassembled WGS sequence"/>
</dbReference>
<dbReference type="Gene3D" id="1.10.3290.10">
    <property type="entry name" value="Fido-like domain"/>
    <property type="match status" value="1"/>
</dbReference>
<dbReference type="RefSeq" id="WP_052548741.1">
    <property type="nucleotide sequence ID" value="NZ_JMCC02000029.1"/>
</dbReference>
<dbReference type="Proteomes" id="UP000031599">
    <property type="component" value="Unassembled WGS sequence"/>
</dbReference>
<dbReference type="PROSITE" id="PS51459">
    <property type="entry name" value="FIDO"/>
    <property type="match status" value="1"/>
</dbReference>
<dbReference type="SUPFAM" id="SSF140931">
    <property type="entry name" value="Fic-like"/>
    <property type="match status" value="1"/>
</dbReference>
<evidence type="ECO:0000313" key="4">
    <source>
        <dbReference type="EMBL" id="KIG17174.1"/>
    </source>
</evidence>
<reference evidence="5 7" key="2">
    <citation type="submission" date="2018-03" db="EMBL/GenBank/DDBJ databases">
        <title>Draft Genome Sequences of the Obligatory Marine Myxobacteria Enhygromyxa salina SWB007.</title>
        <authorList>
            <person name="Poehlein A."/>
            <person name="Moghaddam J.A."/>
            <person name="Harms H."/>
            <person name="Alanjari M."/>
            <person name="Koenig G.M."/>
            <person name="Daniel R."/>
            <person name="Schaeberle T.F."/>
        </authorList>
    </citation>
    <scope>NUCLEOTIDE SEQUENCE [LARGE SCALE GENOMIC DNA]</scope>
    <source>
        <strain evidence="5 7">SWB007</strain>
    </source>
</reference>
<feature type="binding site" evidence="1">
    <location>
        <begin position="214"/>
        <end position="215"/>
    </location>
    <ligand>
        <name>ATP</name>
        <dbReference type="ChEBI" id="CHEBI:30616"/>
    </ligand>
</feature>
<protein>
    <submittedName>
        <fullName evidence="4">Fic family protein</fullName>
    </submittedName>
    <submittedName>
        <fullName evidence="5">Fic/DOC family protein</fullName>
    </submittedName>
</protein>
<accession>A0A0C1ZHV4</accession>
<comment type="caution">
    <text evidence="4">The sequence shown here is derived from an EMBL/GenBank/DDBJ whole genome shotgun (WGS) entry which is preliminary data.</text>
</comment>
<name>A0A0C1ZHV4_9BACT</name>